<evidence type="ECO:0000313" key="1">
    <source>
        <dbReference type="EMBL" id="SBW11708.1"/>
    </source>
</evidence>
<name>A0A212KJ91_9BACT</name>
<proteinExistence type="predicted"/>
<protein>
    <submittedName>
        <fullName evidence="1">Uncharacterized protein</fullName>
    </submittedName>
</protein>
<dbReference type="RefSeq" id="WP_215648881.1">
    <property type="nucleotide sequence ID" value="NZ_LT598928.1"/>
</dbReference>
<reference evidence="1" key="1">
    <citation type="submission" date="2016-04" db="EMBL/GenBank/DDBJ databases">
        <authorList>
            <person name="Evans L.H."/>
            <person name="Alamgir A."/>
            <person name="Owens N."/>
            <person name="Weber N.D."/>
            <person name="Virtaneva K."/>
            <person name="Barbian K."/>
            <person name="Babar A."/>
            <person name="Rosenke K."/>
        </authorList>
    </citation>
    <scope>NUCLEOTIDE SEQUENCE</scope>
    <source>
        <strain evidence="1">92-2</strain>
    </source>
</reference>
<gene>
    <name evidence="1" type="ORF">KM92DES2_20164</name>
</gene>
<organism evidence="1">
    <name type="scientific">uncultured Desulfovibrio sp</name>
    <dbReference type="NCBI Taxonomy" id="167968"/>
    <lineage>
        <taxon>Bacteria</taxon>
        <taxon>Pseudomonadati</taxon>
        <taxon>Thermodesulfobacteriota</taxon>
        <taxon>Desulfovibrionia</taxon>
        <taxon>Desulfovibrionales</taxon>
        <taxon>Desulfovibrionaceae</taxon>
        <taxon>Desulfovibrio</taxon>
        <taxon>environmental samples</taxon>
    </lineage>
</organism>
<dbReference type="EMBL" id="FLUP01000002">
    <property type="protein sequence ID" value="SBW11708.1"/>
    <property type="molecule type" value="Genomic_DNA"/>
</dbReference>
<sequence length="87" mass="10010">MYQQTNDLAGGHVFASAQEMMDWLEKAMADNIRNNKDQYRFEADPYAYVVNYAAAAGLELDDAQLGDMQRRVAQWAEQHFAENMTEE</sequence>
<accession>A0A212KJ91</accession>
<dbReference type="AlphaFoldDB" id="A0A212KJ91"/>